<dbReference type="Proteomes" id="UP001497457">
    <property type="component" value="Chromosome 29rd"/>
</dbReference>
<gene>
    <name evidence="1" type="ORF">URODEC1_LOCUS73253</name>
</gene>
<keyword evidence="2" id="KW-1185">Reference proteome</keyword>
<proteinExistence type="predicted"/>
<evidence type="ECO:0000313" key="1">
    <source>
        <dbReference type="EMBL" id="CAL5016509.1"/>
    </source>
</evidence>
<protein>
    <submittedName>
        <fullName evidence="1">Uncharacterized protein</fullName>
    </submittedName>
</protein>
<dbReference type="EMBL" id="OZ075139">
    <property type="protein sequence ID" value="CAL5016509.1"/>
    <property type="molecule type" value="Genomic_DNA"/>
</dbReference>
<accession>A0ABC9CAV7</accession>
<organism evidence="1 2">
    <name type="scientific">Urochloa decumbens</name>
    <dbReference type="NCBI Taxonomy" id="240449"/>
    <lineage>
        <taxon>Eukaryota</taxon>
        <taxon>Viridiplantae</taxon>
        <taxon>Streptophyta</taxon>
        <taxon>Embryophyta</taxon>
        <taxon>Tracheophyta</taxon>
        <taxon>Spermatophyta</taxon>
        <taxon>Magnoliopsida</taxon>
        <taxon>Liliopsida</taxon>
        <taxon>Poales</taxon>
        <taxon>Poaceae</taxon>
        <taxon>PACMAD clade</taxon>
        <taxon>Panicoideae</taxon>
        <taxon>Panicodae</taxon>
        <taxon>Paniceae</taxon>
        <taxon>Melinidinae</taxon>
        <taxon>Urochloa</taxon>
    </lineage>
</organism>
<reference evidence="1 2" key="2">
    <citation type="submission" date="2024-10" db="EMBL/GenBank/DDBJ databases">
        <authorList>
            <person name="Ryan C."/>
        </authorList>
    </citation>
    <scope>NUCLEOTIDE SEQUENCE [LARGE SCALE GENOMIC DNA]</scope>
</reference>
<reference evidence="2" key="1">
    <citation type="submission" date="2024-06" db="EMBL/GenBank/DDBJ databases">
        <authorList>
            <person name="Ryan C."/>
        </authorList>
    </citation>
    <scope>NUCLEOTIDE SEQUENCE [LARGE SCALE GENOMIC DNA]</scope>
</reference>
<dbReference type="AlphaFoldDB" id="A0ABC9CAV7"/>
<sequence>MCAAASEMCASIMPHHVMRGASAASPSPYYFQDAIMLPQAPLGPSAAMIATPHFKSRLHLLPRGRGRRSYSR</sequence>
<evidence type="ECO:0000313" key="2">
    <source>
        <dbReference type="Proteomes" id="UP001497457"/>
    </source>
</evidence>
<name>A0ABC9CAV7_9POAL</name>